<dbReference type="PATRIC" id="fig|1214101.3.peg.7843"/>
<dbReference type="STRING" id="1214101.BN159_7745"/>
<sequence length="235" mass="26178">MTRALFRFGTYHLFNLQIPTTPEEKRRYELIVGIIRAAFQNRTGILGVQELLSPTKTEARQLLRRLAQDTGLMCEAIPGRGRKATPLWPARLWKRVPTASTSACCGRPTLSRCPVACGRTRVAATSGTAWPWPTSRQAGRCPPAGARITPPLPPRAALARGPLRAAAYGKLDTHDAAQMNRADSLASTLLRRARHQVTARVESVWLVMETQHPDRHTYTFERVQEVPLGRRANRS</sequence>
<evidence type="ECO:0000313" key="2">
    <source>
        <dbReference type="EMBL" id="CCK32124.1"/>
    </source>
</evidence>
<keyword evidence="3" id="KW-1185">Reference proteome</keyword>
<dbReference type="AlphaFoldDB" id="K4RG48"/>
<gene>
    <name evidence="2" type="ORF">BN159_7745</name>
</gene>
<dbReference type="KEGG" id="sdv:BN159_7745"/>
<reference evidence="2 3" key="1">
    <citation type="journal article" date="2012" name="J. Bacteriol.">
        <title>Genome sequence of the bacterium Streptomyces davawensis JCM 4913 and heterologous production of the unique antibiotic roseoflavin.</title>
        <authorList>
            <person name="Jankowitsch F."/>
            <person name="Schwarz J."/>
            <person name="Ruckert C."/>
            <person name="Gust B."/>
            <person name="Szczepanowski R."/>
            <person name="Blom J."/>
            <person name="Pelzer S."/>
            <person name="Kalinowski J."/>
            <person name="Mack M."/>
        </authorList>
    </citation>
    <scope>NUCLEOTIDE SEQUENCE [LARGE SCALE GENOMIC DNA]</scope>
    <source>
        <strain evidence="3">DSM 101723 / JCM 4913 / KCC S-0913 / 768</strain>
    </source>
</reference>
<dbReference type="HOGENOM" id="CLU_1179643_0_0_11"/>
<evidence type="ECO:0000313" key="3">
    <source>
        <dbReference type="Proteomes" id="UP000008043"/>
    </source>
</evidence>
<name>K4RG48_STRDJ</name>
<dbReference type="Proteomes" id="UP000008043">
    <property type="component" value="Chromosome"/>
</dbReference>
<dbReference type="eggNOG" id="ENOG5031XUY">
    <property type="taxonomic scope" value="Bacteria"/>
</dbReference>
<organism evidence="2 3">
    <name type="scientific">Streptomyces davaonensis (strain DSM 101723 / JCM 4913 / KCC S-0913 / 768)</name>
    <dbReference type="NCBI Taxonomy" id="1214101"/>
    <lineage>
        <taxon>Bacteria</taxon>
        <taxon>Bacillati</taxon>
        <taxon>Actinomycetota</taxon>
        <taxon>Actinomycetes</taxon>
        <taxon>Kitasatosporales</taxon>
        <taxon>Streptomycetaceae</taxon>
        <taxon>Streptomyces</taxon>
    </lineage>
</organism>
<dbReference type="RefSeq" id="WP_015662450.1">
    <property type="nucleotide sequence ID" value="NC_020504.1"/>
</dbReference>
<dbReference type="OrthoDB" id="3638097at2"/>
<protein>
    <submittedName>
        <fullName evidence="2">Uncharacterized protein</fullName>
    </submittedName>
</protein>
<evidence type="ECO:0000256" key="1">
    <source>
        <dbReference type="SAM" id="MobiDB-lite"/>
    </source>
</evidence>
<feature type="region of interest" description="Disordered" evidence="1">
    <location>
        <begin position="129"/>
        <end position="153"/>
    </location>
</feature>
<accession>K4RG48</accession>
<dbReference type="EMBL" id="HE971709">
    <property type="protein sequence ID" value="CCK32124.1"/>
    <property type="molecule type" value="Genomic_DNA"/>
</dbReference>
<proteinExistence type="predicted"/>